<evidence type="ECO:0000256" key="2">
    <source>
        <dbReference type="ARBA" id="ARBA00022448"/>
    </source>
</evidence>
<keyword evidence="6" id="KW-0066">ATP synthesis</keyword>
<keyword evidence="2" id="KW-0813">Transport</keyword>
<evidence type="ECO:0000256" key="1">
    <source>
        <dbReference type="ARBA" id="ARBA00004370"/>
    </source>
</evidence>
<dbReference type="Pfam" id="PF00213">
    <property type="entry name" value="OSCP"/>
    <property type="match status" value="1"/>
</dbReference>
<dbReference type="HAMAP" id="MF_01416">
    <property type="entry name" value="ATP_synth_delta_bact"/>
    <property type="match status" value="1"/>
</dbReference>
<dbReference type="EMBL" id="CAEZUZ010000146">
    <property type="protein sequence ID" value="CAB4620330.1"/>
    <property type="molecule type" value="Genomic_DNA"/>
</dbReference>
<evidence type="ECO:0000256" key="5">
    <source>
        <dbReference type="ARBA" id="ARBA00023136"/>
    </source>
</evidence>
<dbReference type="GO" id="GO:0046933">
    <property type="term" value="F:proton-transporting ATP synthase activity, rotational mechanism"/>
    <property type="evidence" value="ECO:0007669"/>
    <property type="project" value="InterPro"/>
</dbReference>
<dbReference type="PANTHER" id="PTHR11910">
    <property type="entry name" value="ATP SYNTHASE DELTA CHAIN"/>
    <property type="match status" value="1"/>
</dbReference>
<dbReference type="InterPro" id="IPR000711">
    <property type="entry name" value="ATPase_OSCP/dsu"/>
</dbReference>
<organism evidence="7">
    <name type="scientific">freshwater metagenome</name>
    <dbReference type="NCBI Taxonomy" id="449393"/>
    <lineage>
        <taxon>unclassified sequences</taxon>
        <taxon>metagenomes</taxon>
        <taxon>ecological metagenomes</taxon>
    </lineage>
</organism>
<evidence type="ECO:0000313" key="7">
    <source>
        <dbReference type="EMBL" id="CAB4620330.1"/>
    </source>
</evidence>
<reference evidence="7" key="1">
    <citation type="submission" date="2020-05" db="EMBL/GenBank/DDBJ databases">
        <authorList>
            <person name="Chiriac C."/>
            <person name="Salcher M."/>
            <person name="Ghai R."/>
            <person name="Kavagutti S V."/>
        </authorList>
    </citation>
    <scope>NUCLEOTIDE SEQUENCE</scope>
</reference>
<name>A0A6J6I404_9ZZZZ</name>
<keyword evidence="4" id="KW-0406">Ion transport</keyword>
<dbReference type="AlphaFoldDB" id="A0A6J6I404"/>
<evidence type="ECO:0000256" key="4">
    <source>
        <dbReference type="ARBA" id="ARBA00023065"/>
    </source>
</evidence>
<sequence>MSTATIDTYVASITAIAEADGVLPQLVNEFAAVARAIDNSDDLRNKLGDELLPISVRQNIVEKLLDGKGHRVTAQCVALVIGAGHGRDLRTIAEKISTNSAHANGREVAEVRTAVALTDDQTKRLSDALSKATGSQINLTIIIDPSVVGGLVATVGDKVIDGSVRNSLDQLKSRL</sequence>
<evidence type="ECO:0000256" key="6">
    <source>
        <dbReference type="ARBA" id="ARBA00023310"/>
    </source>
</evidence>
<proteinExistence type="inferred from homology"/>
<keyword evidence="5" id="KW-0472">Membrane</keyword>
<evidence type="ECO:0000256" key="3">
    <source>
        <dbReference type="ARBA" id="ARBA00022781"/>
    </source>
</evidence>
<keyword evidence="3" id="KW-0375">Hydrogen ion transport</keyword>
<comment type="subcellular location">
    <subcellularLocation>
        <location evidence="1">Membrane</location>
    </subcellularLocation>
</comment>
<dbReference type="GO" id="GO:0016020">
    <property type="term" value="C:membrane"/>
    <property type="evidence" value="ECO:0007669"/>
    <property type="project" value="UniProtKB-SubCell"/>
</dbReference>
<dbReference type="NCBIfam" id="TIGR01145">
    <property type="entry name" value="ATP_synt_delta"/>
    <property type="match status" value="1"/>
</dbReference>
<dbReference type="PRINTS" id="PR00125">
    <property type="entry name" value="ATPASEDELTA"/>
</dbReference>
<protein>
    <submittedName>
        <fullName evidence="7">Unannotated protein</fullName>
    </submittedName>
</protein>
<accession>A0A6J6I404</accession>
<gene>
    <name evidence="7" type="ORF">UFOPK1889_00860</name>
</gene>